<comment type="caution">
    <text evidence="2">The sequence shown here is derived from an EMBL/GenBank/DDBJ whole genome shotgun (WGS) entry which is preliminary data.</text>
</comment>
<dbReference type="Proteomes" id="UP000294856">
    <property type="component" value="Unassembled WGS sequence"/>
</dbReference>
<protein>
    <submittedName>
        <fullName evidence="2">Uncharacterized protein</fullName>
    </submittedName>
</protein>
<dbReference type="AlphaFoldDB" id="A0A4R1G022"/>
<dbReference type="EMBL" id="SMFR01000001">
    <property type="protein sequence ID" value="TCJ99484.1"/>
    <property type="molecule type" value="Genomic_DNA"/>
</dbReference>
<feature type="signal peptide" evidence="1">
    <location>
        <begin position="1"/>
        <end position="30"/>
    </location>
</feature>
<sequence>MSFRSTIRTAMTSAVLMSAVIVGAAAPATADVAPVQAESSTPDTGSATGSATALLDIITCPFVRTKC</sequence>
<reference evidence="2 3" key="1">
    <citation type="submission" date="2019-03" db="EMBL/GenBank/DDBJ databases">
        <title>Genomic Encyclopedia of Type Strains, Phase IV (KMG-IV): sequencing the most valuable type-strain genomes for metagenomic binning, comparative biology and taxonomic classification.</title>
        <authorList>
            <person name="Goeker M."/>
        </authorList>
    </citation>
    <scope>NUCLEOTIDE SEQUENCE [LARGE SCALE GENOMIC DNA]</scope>
    <source>
        <strain evidence="2 3">DSM 44684</strain>
    </source>
</reference>
<name>A0A4R1G022_9NOCA</name>
<gene>
    <name evidence="2" type="ORF">DFR71_0464</name>
</gene>
<evidence type="ECO:0000313" key="2">
    <source>
        <dbReference type="EMBL" id="TCJ99484.1"/>
    </source>
</evidence>
<evidence type="ECO:0000313" key="3">
    <source>
        <dbReference type="Proteomes" id="UP000294856"/>
    </source>
</evidence>
<organism evidence="2 3">
    <name type="scientific">Nocardia alba</name>
    <dbReference type="NCBI Taxonomy" id="225051"/>
    <lineage>
        <taxon>Bacteria</taxon>
        <taxon>Bacillati</taxon>
        <taxon>Actinomycetota</taxon>
        <taxon>Actinomycetes</taxon>
        <taxon>Mycobacteriales</taxon>
        <taxon>Nocardiaceae</taxon>
        <taxon>Nocardia</taxon>
    </lineage>
</organism>
<accession>A0A4R1G022</accession>
<evidence type="ECO:0000256" key="1">
    <source>
        <dbReference type="SAM" id="SignalP"/>
    </source>
</evidence>
<keyword evidence="1" id="KW-0732">Signal</keyword>
<feature type="chain" id="PRO_5039671399" evidence="1">
    <location>
        <begin position="31"/>
        <end position="67"/>
    </location>
</feature>
<dbReference type="RefSeq" id="WP_067449399.1">
    <property type="nucleotide sequence ID" value="NZ_SMFR01000001.1"/>
</dbReference>
<proteinExistence type="predicted"/>
<keyword evidence="3" id="KW-1185">Reference proteome</keyword>